<gene>
    <name evidence="6" type="primary">nusB</name>
    <name evidence="8" type="ORF">MOHU_21320</name>
</gene>
<comment type="caution">
    <text evidence="8">The sequence shown here is derived from an EMBL/GenBank/DDBJ whole genome shotgun (WGS) entry which is preliminary data.</text>
</comment>
<evidence type="ECO:0000256" key="4">
    <source>
        <dbReference type="ARBA" id="ARBA00023015"/>
    </source>
</evidence>
<comment type="function">
    <text evidence="6">Involved in transcription antitermination. Required for transcription of ribosomal RNA (rRNA) genes. Binds specifically to the boxA antiterminator sequence of the ribosomal RNA (rrn) operons.</text>
</comment>
<evidence type="ECO:0000256" key="1">
    <source>
        <dbReference type="ARBA" id="ARBA00005952"/>
    </source>
</evidence>
<dbReference type="GO" id="GO:0005829">
    <property type="term" value="C:cytosol"/>
    <property type="evidence" value="ECO:0007669"/>
    <property type="project" value="TreeGrafter"/>
</dbReference>
<evidence type="ECO:0000313" key="8">
    <source>
        <dbReference type="EMBL" id="PRR69876.1"/>
    </source>
</evidence>
<accession>A0A2T0AMA2</accession>
<dbReference type="OrthoDB" id="9811381at2"/>
<evidence type="ECO:0000259" key="7">
    <source>
        <dbReference type="Pfam" id="PF01029"/>
    </source>
</evidence>
<dbReference type="GO" id="GO:0003723">
    <property type="term" value="F:RNA binding"/>
    <property type="evidence" value="ECO:0007669"/>
    <property type="project" value="UniProtKB-UniRule"/>
</dbReference>
<dbReference type="GO" id="GO:0006353">
    <property type="term" value="P:DNA-templated transcription termination"/>
    <property type="evidence" value="ECO:0007669"/>
    <property type="project" value="UniProtKB-UniRule"/>
</dbReference>
<dbReference type="Gene3D" id="1.10.940.10">
    <property type="entry name" value="NusB-like"/>
    <property type="match status" value="1"/>
</dbReference>
<proteinExistence type="inferred from homology"/>
<evidence type="ECO:0000256" key="3">
    <source>
        <dbReference type="ARBA" id="ARBA00022884"/>
    </source>
</evidence>
<organism evidence="8 9">
    <name type="scientific">Neomoorella humiferrea</name>
    <dbReference type="NCBI Taxonomy" id="676965"/>
    <lineage>
        <taxon>Bacteria</taxon>
        <taxon>Bacillati</taxon>
        <taxon>Bacillota</taxon>
        <taxon>Clostridia</taxon>
        <taxon>Neomoorellales</taxon>
        <taxon>Neomoorellaceae</taxon>
        <taxon>Neomoorella</taxon>
    </lineage>
</organism>
<keyword evidence="4 6" id="KW-0805">Transcription regulation</keyword>
<evidence type="ECO:0000256" key="2">
    <source>
        <dbReference type="ARBA" id="ARBA00022814"/>
    </source>
</evidence>
<dbReference type="Pfam" id="PF01029">
    <property type="entry name" value="NusB"/>
    <property type="match status" value="1"/>
</dbReference>
<keyword evidence="2 6" id="KW-0889">Transcription antitermination</keyword>
<reference evidence="8 9" key="1">
    <citation type="submission" date="2018-03" db="EMBL/GenBank/DDBJ databases">
        <title>Genome sequence of Moorella humiferrea DSM 23265.</title>
        <authorList>
            <person name="Poehlein A."/>
            <person name="Daniel R."/>
        </authorList>
    </citation>
    <scope>NUCLEOTIDE SEQUENCE [LARGE SCALE GENOMIC DNA]</scope>
    <source>
        <strain evidence="8 9">DSM 23265</strain>
    </source>
</reference>
<evidence type="ECO:0000313" key="9">
    <source>
        <dbReference type="Proteomes" id="UP000238415"/>
    </source>
</evidence>
<dbReference type="RefSeq" id="WP_106006064.1">
    <property type="nucleotide sequence ID" value="NZ_CP136418.1"/>
</dbReference>
<dbReference type="InterPro" id="IPR006027">
    <property type="entry name" value="NusB_RsmB_TIM44"/>
</dbReference>
<name>A0A2T0AMA2_9FIRM</name>
<evidence type="ECO:0000256" key="6">
    <source>
        <dbReference type="HAMAP-Rule" id="MF_00073"/>
    </source>
</evidence>
<dbReference type="Proteomes" id="UP000238415">
    <property type="component" value="Unassembled WGS sequence"/>
</dbReference>
<keyword evidence="9" id="KW-1185">Reference proteome</keyword>
<dbReference type="EMBL" id="PVXM01000050">
    <property type="protein sequence ID" value="PRR69876.1"/>
    <property type="molecule type" value="Genomic_DNA"/>
</dbReference>
<dbReference type="HAMAP" id="MF_00073">
    <property type="entry name" value="NusB"/>
    <property type="match status" value="1"/>
</dbReference>
<keyword evidence="3 6" id="KW-0694">RNA-binding</keyword>
<dbReference type="SUPFAM" id="SSF48013">
    <property type="entry name" value="NusB-like"/>
    <property type="match status" value="1"/>
</dbReference>
<keyword evidence="5 6" id="KW-0804">Transcription</keyword>
<dbReference type="GO" id="GO:0031564">
    <property type="term" value="P:transcription antitermination"/>
    <property type="evidence" value="ECO:0007669"/>
    <property type="project" value="UniProtKB-KW"/>
</dbReference>
<dbReference type="PANTHER" id="PTHR11078">
    <property type="entry name" value="N UTILIZATION SUBSTANCE PROTEIN B-RELATED"/>
    <property type="match status" value="1"/>
</dbReference>
<dbReference type="NCBIfam" id="TIGR01951">
    <property type="entry name" value="nusB"/>
    <property type="match status" value="1"/>
</dbReference>
<dbReference type="PANTHER" id="PTHR11078:SF3">
    <property type="entry name" value="ANTITERMINATION NUSB DOMAIN-CONTAINING PROTEIN"/>
    <property type="match status" value="1"/>
</dbReference>
<comment type="similarity">
    <text evidence="1 6">Belongs to the NusB family.</text>
</comment>
<protein>
    <recommendedName>
        <fullName evidence="6">Transcription antitermination protein NusB</fullName>
    </recommendedName>
    <alternativeName>
        <fullName evidence="6">Antitermination factor NusB</fullName>
    </alternativeName>
</protein>
<dbReference type="InterPro" id="IPR035926">
    <property type="entry name" value="NusB-like_sf"/>
</dbReference>
<evidence type="ECO:0000256" key="5">
    <source>
        <dbReference type="ARBA" id="ARBA00023163"/>
    </source>
</evidence>
<dbReference type="AlphaFoldDB" id="A0A2T0AMA2"/>
<sequence>MQRREARTKALQALFAVDVGRMMPEQALEEVLAEGELAPGAEDFARDLVFGTIKAREEVDAIISKYAIGWRLERLAAVDRNILRMALYEMKHHPETPVSVIINEAIELAKTFNNEEAGKFVNGLLDSARKELGR</sequence>
<dbReference type="InterPro" id="IPR011605">
    <property type="entry name" value="NusB_fam"/>
</dbReference>
<feature type="domain" description="NusB/RsmB/TIM44" evidence="7">
    <location>
        <begin position="4"/>
        <end position="128"/>
    </location>
</feature>